<protein>
    <recommendedName>
        <fullName evidence="3">WXG100 family type VII secretion target</fullName>
    </recommendedName>
</protein>
<dbReference type="Proteomes" id="UP000598426">
    <property type="component" value="Unassembled WGS sequence"/>
</dbReference>
<comment type="caution">
    <text evidence="1">The sequence shown here is derived from an EMBL/GenBank/DDBJ whole genome shotgun (WGS) entry which is preliminary data.</text>
</comment>
<keyword evidence="2" id="KW-1185">Reference proteome</keyword>
<gene>
    <name evidence="1" type="ORF">IF188_18900</name>
</gene>
<evidence type="ECO:0008006" key="3">
    <source>
        <dbReference type="Google" id="ProtNLM"/>
    </source>
</evidence>
<organism evidence="1 2">
    <name type="scientific">Microbacterium helvum</name>
    <dbReference type="NCBI Taxonomy" id="2773713"/>
    <lineage>
        <taxon>Bacteria</taxon>
        <taxon>Bacillati</taxon>
        <taxon>Actinomycetota</taxon>
        <taxon>Actinomycetes</taxon>
        <taxon>Micrococcales</taxon>
        <taxon>Microbacteriaceae</taxon>
        <taxon>Microbacterium</taxon>
    </lineage>
</organism>
<evidence type="ECO:0000313" key="2">
    <source>
        <dbReference type="Proteomes" id="UP000598426"/>
    </source>
</evidence>
<accession>A0ABR8NXG8</accession>
<dbReference type="RefSeq" id="WP_191173362.1">
    <property type="nucleotide sequence ID" value="NZ_JACXZS010000016.1"/>
</dbReference>
<evidence type="ECO:0000313" key="1">
    <source>
        <dbReference type="EMBL" id="MBD3943766.1"/>
    </source>
</evidence>
<dbReference type="EMBL" id="JACXZS010000016">
    <property type="protein sequence ID" value="MBD3943766.1"/>
    <property type="molecule type" value="Genomic_DNA"/>
</dbReference>
<proteinExistence type="predicted"/>
<name>A0ABR8NXG8_9MICO</name>
<reference evidence="1 2" key="1">
    <citation type="submission" date="2020-09" db="EMBL/GenBank/DDBJ databases">
        <title>Isolation and identification of active actinomycetes.</title>
        <authorList>
            <person name="Li X."/>
        </authorList>
    </citation>
    <scope>NUCLEOTIDE SEQUENCE [LARGE SCALE GENOMIC DNA]</scope>
    <source>
        <strain evidence="1 2">NEAU-LLC</strain>
    </source>
</reference>
<sequence length="101" mass="10940">MTYLSPGPSASHQLDIVAYEVARLIERLEDAAAHARRLSGETQWQARAATAFHEQADAWAGEVSGLRCLAETVRLEAARARDRAAFAESAWFASLQGGAAR</sequence>